<accession>A0A1I8AY71</accession>
<keyword evidence="1" id="KW-0472">Membrane</keyword>
<dbReference type="WBParaSite" id="MhA1_Contig1066.frz3.gene1">
    <property type="protein sequence ID" value="MhA1_Contig1066.frz3.gene1"/>
    <property type="gene ID" value="MhA1_Contig1066.frz3.gene1"/>
</dbReference>
<dbReference type="AlphaFoldDB" id="A0A1I8AY71"/>
<reference evidence="3" key="1">
    <citation type="submission" date="2016-11" db="UniProtKB">
        <authorList>
            <consortium name="WormBaseParasite"/>
        </authorList>
    </citation>
    <scope>IDENTIFICATION</scope>
</reference>
<evidence type="ECO:0000256" key="1">
    <source>
        <dbReference type="SAM" id="Phobius"/>
    </source>
</evidence>
<protein>
    <submittedName>
        <fullName evidence="3">Ovule protein</fullName>
    </submittedName>
</protein>
<feature type="transmembrane region" description="Helical" evidence="1">
    <location>
        <begin position="6"/>
        <end position="22"/>
    </location>
</feature>
<name>A0A1I8AY71_MELHA</name>
<dbReference type="Proteomes" id="UP000095281">
    <property type="component" value="Unplaced"/>
</dbReference>
<keyword evidence="2" id="KW-1185">Reference proteome</keyword>
<keyword evidence="1" id="KW-1133">Transmembrane helix</keyword>
<organism evidence="2 3">
    <name type="scientific">Meloidogyne hapla</name>
    <name type="common">Root-knot nematode worm</name>
    <dbReference type="NCBI Taxonomy" id="6305"/>
    <lineage>
        <taxon>Eukaryota</taxon>
        <taxon>Metazoa</taxon>
        <taxon>Ecdysozoa</taxon>
        <taxon>Nematoda</taxon>
        <taxon>Chromadorea</taxon>
        <taxon>Rhabditida</taxon>
        <taxon>Tylenchina</taxon>
        <taxon>Tylenchomorpha</taxon>
        <taxon>Tylenchoidea</taxon>
        <taxon>Meloidogynidae</taxon>
        <taxon>Meloidogyninae</taxon>
        <taxon>Meloidogyne</taxon>
    </lineage>
</organism>
<evidence type="ECO:0000313" key="3">
    <source>
        <dbReference type="WBParaSite" id="MhA1_Contig1066.frz3.gene1"/>
    </source>
</evidence>
<proteinExistence type="predicted"/>
<evidence type="ECO:0000313" key="2">
    <source>
        <dbReference type="Proteomes" id="UP000095281"/>
    </source>
</evidence>
<keyword evidence="1" id="KW-0812">Transmembrane</keyword>
<sequence length="46" mass="5451">SNQNSVIPQIVWPSISFFLSYFKRLSSKCIFKEKAKNRFECSSFEE</sequence>